<dbReference type="InterPro" id="IPR036291">
    <property type="entry name" value="NAD(P)-bd_dom_sf"/>
</dbReference>
<dbReference type="OrthoDB" id="3535423at2759"/>
<evidence type="ECO:0000259" key="1">
    <source>
        <dbReference type="Pfam" id="PF13460"/>
    </source>
</evidence>
<reference evidence="2" key="1">
    <citation type="journal article" date="2020" name="Stud. Mycol.">
        <title>101 Dothideomycetes genomes: a test case for predicting lifestyles and emergence of pathogens.</title>
        <authorList>
            <person name="Haridas S."/>
            <person name="Albert R."/>
            <person name="Binder M."/>
            <person name="Bloem J."/>
            <person name="Labutti K."/>
            <person name="Salamov A."/>
            <person name="Andreopoulos B."/>
            <person name="Baker S."/>
            <person name="Barry K."/>
            <person name="Bills G."/>
            <person name="Bluhm B."/>
            <person name="Cannon C."/>
            <person name="Castanera R."/>
            <person name="Culley D."/>
            <person name="Daum C."/>
            <person name="Ezra D."/>
            <person name="Gonzalez J."/>
            <person name="Henrissat B."/>
            <person name="Kuo A."/>
            <person name="Liang C."/>
            <person name="Lipzen A."/>
            <person name="Lutzoni F."/>
            <person name="Magnuson J."/>
            <person name="Mondo S."/>
            <person name="Nolan M."/>
            <person name="Ohm R."/>
            <person name="Pangilinan J."/>
            <person name="Park H.-J."/>
            <person name="Ramirez L."/>
            <person name="Alfaro M."/>
            <person name="Sun H."/>
            <person name="Tritt A."/>
            <person name="Yoshinaga Y."/>
            <person name="Zwiers L.-H."/>
            <person name="Turgeon B."/>
            <person name="Goodwin S."/>
            <person name="Spatafora J."/>
            <person name="Crous P."/>
            <person name="Grigoriev I."/>
        </authorList>
    </citation>
    <scope>NUCLEOTIDE SEQUENCE</scope>
    <source>
        <strain evidence="2">Tuck. ex Michener</strain>
    </source>
</reference>
<dbReference type="Pfam" id="PF13460">
    <property type="entry name" value="NAD_binding_10"/>
    <property type="match status" value="1"/>
</dbReference>
<organism evidence="2 3">
    <name type="scientific">Viridothelium virens</name>
    <name type="common">Speckled blister lichen</name>
    <name type="synonym">Trypethelium virens</name>
    <dbReference type="NCBI Taxonomy" id="1048519"/>
    <lineage>
        <taxon>Eukaryota</taxon>
        <taxon>Fungi</taxon>
        <taxon>Dikarya</taxon>
        <taxon>Ascomycota</taxon>
        <taxon>Pezizomycotina</taxon>
        <taxon>Dothideomycetes</taxon>
        <taxon>Dothideomycetes incertae sedis</taxon>
        <taxon>Trypetheliales</taxon>
        <taxon>Trypetheliaceae</taxon>
        <taxon>Viridothelium</taxon>
    </lineage>
</organism>
<keyword evidence="3" id="KW-1185">Reference proteome</keyword>
<dbReference type="PANTHER" id="PTHR14097">
    <property type="entry name" value="OXIDOREDUCTASE HTATIP2"/>
    <property type="match status" value="1"/>
</dbReference>
<accession>A0A6A6GX18</accession>
<evidence type="ECO:0000313" key="2">
    <source>
        <dbReference type="EMBL" id="KAF2230141.1"/>
    </source>
</evidence>
<name>A0A6A6GX18_VIRVR</name>
<sequence>MKVVITGCTGFIGREVLEQCLQNASITSVLALSRRELPSATQNPKLKVAIVDDFLSYSNKLLDDVKGAEAVIWCLGKACMPDSDMARKVSVDYKLAAVKAFDQANTAADNEKKLRFVYLSGAASERDPMKPLWFLQDYRRIRGQVENELIAHADEHPNDFETYIMRPGFVLAKDTNLRDMLKGLAPSVKVNVLASAMIKSALGGNEHQIVENSMIASMKV</sequence>
<dbReference type="AlphaFoldDB" id="A0A6A6GX18"/>
<protein>
    <recommendedName>
        <fullName evidence="1">NAD(P)-binding domain-containing protein</fullName>
    </recommendedName>
</protein>
<evidence type="ECO:0000313" key="3">
    <source>
        <dbReference type="Proteomes" id="UP000800092"/>
    </source>
</evidence>
<dbReference type="InterPro" id="IPR016040">
    <property type="entry name" value="NAD(P)-bd_dom"/>
</dbReference>
<dbReference type="PANTHER" id="PTHR14097:SF9">
    <property type="entry name" value="EPIMERASE, PUTATIVE (AFU_ORTHOLOGUE AFUA_8G07320)-RELATED"/>
    <property type="match status" value="1"/>
</dbReference>
<feature type="domain" description="NAD(P)-binding" evidence="1">
    <location>
        <begin position="7"/>
        <end position="176"/>
    </location>
</feature>
<dbReference type="SUPFAM" id="SSF51735">
    <property type="entry name" value="NAD(P)-binding Rossmann-fold domains"/>
    <property type="match status" value="1"/>
</dbReference>
<dbReference type="EMBL" id="ML991847">
    <property type="protein sequence ID" value="KAF2230141.1"/>
    <property type="molecule type" value="Genomic_DNA"/>
</dbReference>
<proteinExistence type="predicted"/>
<gene>
    <name evidence="2" type="ORF">EV356DRAFT_536697</name>
</gene>
<dbReference type="Gene3D" id="3.40.50.720">
    <property type="entry name" value="NAD(P)-binding Rossmann-like Domain"/>
    <property type="match status" value="1"/>
</dbReference>
<dbReference type="Proteomes" id="UP000800092">
    <property type="component" value="Unassembled WGS sequence"/>
</dbReference>